<reference evidence="1 3" key="2">
    <citation type="journal article" date="2014" name="BMC Genomics">
        <title>An improved genome release (version Mt4.0) for the model legume Medicago truncatula.</title>
        <authorList>
            <person name="Tang H."/>
            <person name="Krishnakumar V."/>
            <person name="Bidwell S."/>
            <person name="Rosen B."/>
            <person name="Chan A."/>
            <person name="Zhou S."/>
            <person name="Gentzbittel L."/>
            <person name="Childs K.L."/>
            <person name="Yandell M."/>
            <person name="Gundlach H."/>
            <person name="Mayer K.F."/>
            <person name="Schwartz D.C."/>
            <person name="Town C.D."/>
        </authorList>
    </citation>
    <scope>GENOME REANNOTATION</scope>
    <source>
        <strain evidence="1">A17</strain>
        <strain evidence="2 3">cv. Jemalong A17</strain>
    </source>
</reference>
<dbReference type="EMBL" id="KL402749">
    <property type="protein sequence ID" value="KEH17303.1"/>
    <property type="molecule type" value="Genomic_DNA"/>
</dbReference>
<evidence type="ECO:0000313" key="3">
    <source>
        <dbReference type="Proteomes" id="UP000002051"/>
    </source>
</evidence>
<reference evidence="1 3" key="1">
    <citation type="journal article" date="2011" name="Nature">
        <title>The Medicago genome provides insight into the evolution of rhizobial symbioses.</title>
        <authorList>
            <person name="Young N.D."/>
            <person name="Debelle F."/>
            <person name="Oldroyd G.E."/>
            <person name="Geurts R."/>
            <person name="Cannon S.B."/>
            <person name="Udvardi M.K."/>
            <person name="Benedito V.A."/>
            <person name="Mayer K.F."/>
            <person name="Gouzy J."/>
            <person name="Schoof H."/>
            <person name="Van de Peer Y."/>
            <person name="Proost S."/>
            <person name="Cook D.R."/>
            <person name="Meyers B.C."/>
            <person name="Spannagl M."/>
            <person name="Cheung F."/>
            <person name="De Mita S."/>
            <person name="Krishnakumar V."/>
            <person name="Gundlach H."/>
            <person name="Zhou S."/>
            <person name="Mudge J."/>
            <person name="Bharti A.K."/>
            <person name="Murray J.D."/>
            <person name="Naoumkina M.A."/>
            <person name="Rosen B."/>
            <person name="Silverstein K.A."/>
            <person name="Tang H."/>
            <person name="Rombauts S."/>
            <person name="Zhao P.X."/>
            <person name="Zhou P."/>
            <person name="Barbe V."/>
            <person name="Bardou P."/>
            <person name="Bechner M."/>
            <person name="Bellec A."/>
            <person name="Berger A."/>
            <person name="Berges H."/>
            <person name="Bidwell S."/>
            <person name="Bisseling T."/>
            <person name="Choisne N."/>
            <person name="Couloux A."/>
            <person name="Denny R."/>
            <person name="Deshpande S."/>
            <person name="Dai X."/>
            <person name="Doyle J.J."/>
            <person name="Dudez A.M."/>
            <person name="Farmer A.D."/>
            <person name="Fouteau S."/>
            <person name="Franken C."/>
            <person name="Gibelin C."/>
            <person name="Gish J."/>
            <person name="Goldstein S."/>
            <person name="Gonzalez A.J."/>
            <person name="Green P.J."/>
            <person name="Hallab A."/>
            <person name="Hartog M."/>
            <person name="Hua A."/>
            <person name="Humphray S.J."/>
            <person name="Jeong D.H."/>
            <person name="Jing Y."/>
            <person name="Jocker A."/>
            <person name="Kenton S.M."/>
            <person name="Kim D.J."/>
            <person name="Klee K."/>
            <person name="Lai H."/>
            <person name="Lang C."/>
            <person name="Lin S."/>
            <person name="Macmil S.L."/>
            <person name="Magdelenat G."/>
            <person name="Matthews L."/>
            <person name="McCorrison J."/>
            <person name="Monaghan E.L."/>
            <person name="Mun J.H."/>
            <person name="Najar F.Z."/>
            <person name="Nicholson C."/>
            <person name="Noirot C."/>
            <person name="O'Bleness M."/>
            <person name="Paule C.R."/>
            <person name="Poulain J."/>
            <person name="Prion F."/>
            <person name="Qin B."/>
            <person name="Qu C."/>
            <person name="Retzel E.F."/>
            <person name="Riddle C."/>
            <person name="Sallet E."/>
            <person name="Samain S."/>
            <person name="Samson N."/>
            <person name="Sanders I."/>
            <person name="Saurat O."/>
            <person name="Scarpelli C."/>
            <person name="Schiex T."/>
            <person name="Segurens B."/>
            <person name="Severin A.J."/>
            <person name="Sherrier D.J."/>
            <person name="Shi R."/>
            <person name="Sims S."/>
            <person name="Singer S.R."/>
            <person name="Sinharoy S."/>
            <person name="Sterck L."/>
            <person name="Viollet A."/>
            <person name="Wang B.B."/>
            <person name="Wang K."/>
            <person name="Wang M."/>
            <person name="Wang X."/>
            <person name="Warfsmann J."/>
            <person name="Weissenbach J."/>
            <person name="White D.D."/>
            <person name="White J.D."/>
            <person name="Wiley G.B."/>
            <person name="Wincker P."/>
            <person name="Xing Y."/>
            <person name="Yang L."/>
            <person name="Yao Z."/>
            <person name="Ying F."/>
            <person name="Zhai J."/>
            <person name="Zhou L."/>
            <person name="Zuber A."/>
            <person name="Denarie J."/>
            <person name="Dixon R.A."/>
            <person name="May G.D."/>
            <person name="Schwartz D.C."/>
            <person name="Rogers J."/>
            <person name="Quetier F."/>
            <person name="Town C.D."/>
            <person name="Roe B.A."/>
        </authorList>
    </citation>
    <scope>NUCLEOTIDE SEQUENCE [LARGE SCALE GENOMIC DNA]</scope>
    <source>
        <strain evidence="1">A17</strain>
        <strain evidence="2 3">cv. Jemalong A17</strain>
    </source>
</reference>
<keyword evidence="3" id="KW-1185">Reference proteome</keyword>
<evidence type="ECO:0000313" key="1">
    <source>
        <dbReference type="EMBL" id="KEH17303.1"/>
    </source>
</evidence>
<dbReference type="HOGENOM" id="CLU_2907537_0_0_1"/>
<dbReference type="EnsemblPlants" id="KEH17303">
    <property type="protein sequence ID" value="KEH17303"/>
    <property type="gene ID" value="MTR_0024s0100"/>
</dbReference>
<protein>
    <submittedName>
        <fullName evidence="1 2">Uncharacterized protein</fullName>
    </submittedName>
</protein>
<dbReference type="AlphaFoldDB" id="A0A072TK80"/>
<accession>A0A072TK80</accession>
<name>A0A072TK80_MEDTR</name>
<evidence type="ECO:0000313" key="2">
    <source>
        <dbReference type="EnsemblPlants" id="KEH17303"/>
    </source>
</evidence>
<gene>
    <name evidence="1" type="ORF">MTR_0024s0100</name>
</gene>
<proteinExistence type="predicted"/>
<organism evidence="1 3">
    <name type="scientific">Medicago truncatula</name>
    <name type="common">Barrel medic</name>
    <name type="synonym">Medicago tribuloides</name>
    <dbReference type="NCBI Taxonomy" id="3880"/>
    <lineage>
        <taxon>Eukaryota</taxon>
        <taxon>Viridiplantae</taxon>
        <taxon>Streptophyta</taxon>
        <taxon>Embryophyta</taxon>
        <taxon>Tracheophyta</taxon>
        <taxon>Spermatophyta</taxon>
        <taxon>Magnoliopsida</taxon>
        <taxon>eudicotyledons</taxon>
        <taxon>Gunneridae</taxon>
        <taxon>Pentapetalae</taxon>
        <taxon>rosids</taxon>
        <taxon>fabids</taxon>
        <taxon>Fabales</taxon>
        <taxon>Fabaceae</taxon>
        <taxon>Papilionoideae</taxon>
        <taxon>50 kb inversion clade</taxon>
        <taxon>NPAAA clade</taxon>
        <taxon>Hologalegina</taxon>
        <taxon>IRL clade</taxon>
        <taxon>Trifolieae</taxon>
        <taxon>Medicago</taxon>
    </lineage>
</organism>
<reference evidence="2" key="3">
    <citation type="submission" date="2015-06" db="UniProtKB">
        <authorList>
            <consortium name="EnsemblPlants"/>
        </authorList>
    </citation>
    <scope>IDENTIFICATION</scope>
    <source>
        <strain evidence="2">cv. Jemalong A17</strain>
    </source>
</reference>
<sequence>MTVSKQIFQYFAPNMYICILTSIYKVDHQLLIEEFQELFLKTSNQIMSSSGQMRRVLYYEES</sequence>
<dbReference type="Proteomes" id="UP000002051">
    <property type="component" value="Unassembled WGS sequence"/>
</dbReference>